<evidence type="ECO:0000313" key="1">
    <source>
        <dbReference type="EMBL" id="KKJ75208.1"/>
    </source>
</evidence>
<sequence>MTESPDQSFDIYVHKNGLMHNMLVQISKGYVYYFSGTISPQKLHSLRSKLSETYHFDLSKFQKARRKKSGKFNATFFAYPKHGSTDFEWYVLLTEDVSLIGYNEKVFDTRNKKQRIIVSERFEAILLPQSGSKPAWTWRIVPSYFLELKQQISDNIRVNKSLDDFYFILKNIHKFPGFRGIRSQIYQLRKHSVGELNRIKKSVDVDKIMNRYIRYARFQKYPTINSKFVIDRIAEGKSPFKDDWKYPEAQTRLVSLEKK</sequence>
<organism evidence="1 2">
    <name type="scientific">Kiloniella litopenaei</name>
    <dbReference type="NCBI Taxonomy" id="1549748"/>
    <lineage>
        <taxon>Bacteria</taxon>
        <taxon>Pseudomonadati</taxon>
        <taxon>Pseudomonadota</taxon>
        <taxon>Alphaproteobacteria</taxon>
        <taxon>Rhodospirillales</taxon>
        <taxon>Kiloniellaceae</taxon>
        <taxon>Kiloniella</taxon>
    </lineage>
</organism>
<comment type="caution">
    <text evidence="1">The sequence shown here is derived from an EMBL/GenBank/DDBJ whole genome shotgun (WGS) entry which is preliminary data.</text>
</comment>
<dbReference type="EMBL" id="LANI01000037">
    <property type="protein sequence ID" value="KKJ75208.1"/>
    <property type="molecule type" value="Genomic_DNA"/>
</dbReference>
<accession>A0A0M2R6R4</accession>
<keyword evidence="2" id="KW-1185">Reference proteome</keyword>
<name>A0A0M2R6R4_9PROT</name>
<dbReference type="AlphaFoldDB" id="A0A0M2R6R4"/>
<dbReference type="Proteomes" id="UP000034491">
    <property type="component" value="Unassembled WGS sequence"/>
</dbReference>
<evidence type="ECO:0000313" key="2">
    <source>
        <dbReference type="Proteomes" id="UP000034491"/>
    </source>
</evidence>
<reference evidence="1 2" key="1">
    <citation type="submission" date="2015-03" db="EMBL/GenBank/DDBJ databases">
        <title>Genome sequence of Kiloniella sp. P1-1, isolated from the gut microflora of Pacific white shrimp, Penaeus vannamei.</title>
        <authorList>
            <person name="Shao Z."/>
            <person name="Wang L."/>
            <person name="Li X."/>
        </authorList>
    </citation>
    <scope>NUCLEOTIDE SEQUENCE [LARGE SCALE GENOMIC DNA]</scope>
    <source>
        <strain evidence="1 2">P1-1</strain>
    </source>
</reference>
<dbReference type="OrthoDB" id="7220470at2"/>
<proteinExistence type="predicted"/>
<gene>
    <name evidence="1" type="ORF">WH95_19500</name>
</gene>
<protein>
    <submittedName>
        <fullName evidence="1">Uncharacterized protein</fullName>
    </submittedName>
</protein>
<dbReference type="RefSeq" id="WP_046510091.1">
    <property type="nucleotide sequence ID" value="NZ_LANI01000037.1"/>
</dbReference>